<dbReference type="Proteomes" id="UP000584642">
    <property type="component" value="Unassembled WGS sequence"/>
</dbReference>
<protein>
    <recommendedName>
        <fullName evidence="3">Class I SAM-dependent methyltransferase</fullName>
    </recommendedName>
</protein>
<dbReference type="InterPro" id="IPR029063">
    <property type="entry name" value="SAM-dependent_MTases_sf"/>
</dbReference>
<dbReference type="EMBL" id="JABFDB010000005">
    <property type="protein sequence ID" value="NYZ19985.1"/>
    <property type="molecule type" value="Genomic_DNA"/>
</dbReference>
<evidence type="ECO:0000313" key="1">
    <source>
        <dbReference type="EMBL" id="NYZ19985.1"/>
    </source>
</evidence>
<evidence type="ECO:0000313" key="2">
    <source>
        <dbReference type="Proteomes" id="UP000584642"/>
    </source>
</evidence>
<comment type="caution">
    <text evidence="1">The sequence shown here is derived from an EMBL/GenBank/DDBJ whole genome shotgun (WGS) entry which is preliminary data.</text>
</comment>
<accession>A0ABX2TBB9</accession>
<dbReference type="Pfam" id="PF13578">
    <property type="entry name" value="Methyltransf_24"/>
    <property type="match status" value="1"/>
</dbReference>
<keyword evidence="2" id="KW-1185">Reference proteome</keyword>
<reference evidence="1 2" key="1">
    <citation type="submission" date="2020-05" db="EMBL/GenBank/DDBJ databases">
        <title>Azospirillum oleiclasticum sp. nov, a nitrogen-fixing and heavy crude oil-emulsifying bacterium isolated from the crude oil of Yumen Oilfield.</title>
        <authorList>
            <person name="Wu D."/>
            <person name="Cai M."/>
            <person name="Zhang X."/>
        </authorList>
    </citation>
    <scope>NUCLEOTIDE SEQUENCE [LARGE SCALE GENOMIC DNA]</scope>
    <source>
        <strain evidence="1 2">ROY-1-1-2</strain>
    </source>
</reference>
<dbReference type="SUPFAM" id="SSF53335">
    <property type="entry name" value="S-adenosyl-L-methionine-dependent methyltransferases"/>
    <property type="match status" value="1"/>
</dbReference>
<dbReference type="RefSeq" id="WP_180281762.1">
    <property type="nucleotide sequence ID" value="NZ_JABFDB010000005.1"/>
</dbReference>
<gene>
    <name evidence="1" type="ORF">HND93_09690</name>
</gene>
<evidence type="ECO:0008006" key="3">
    <source>
        <dbReference type="Google" id="ProtNLM"/>
    </source>
</evidence>
<organism evidence="1 2">
    <name type="scientific">Azospirillum oleiclasticum</name>
    <dbReference type="NCBI Taxonomy" id="2735135"/>
    <lineage>
        <taxon>Bacteria</taxon>
        <taxon>Pseudomonadati</taxon>
        <taxon>Pseudomonadota</taxon>
        <taxon>Alphaproteobacteria</taxon>
        <taxon>Rhodospirillales</taxon>
        <taxon>Azospirillaceae</taxon>
        <taxon>Azospirillum</taxon>
    </lineage>
</organism>
<proteinExistence type="predicted"/>
<dbReference type="Gene3D" id="3.40.50.150">
    <property type="entry name" value="Vaccinia Virus protein VP39"/>
    <property type="match status" value="1"/>
</dbReference>
<sequence>MASGVGIMRKIIAGDRHRRTRLHDEKGNIVDAGEWKHLPSVLHRVAARKLFGRLYDEPWWTFTIKERVAALLRPDMTVVEFGAGQSTLWLAPHVGRLLSIEHDPAWWERTRGALARRGLTNVDLQLRGERDYADLAGVPDGSVDFCVIDGLLRGVCTRAVLPKMRPGGWIYLDNSDKDMDFADDGRNLRAAEAMLLRHAAPADVRYVTGFTIGSLNAQQGMLVRWTGLNQPVPPRPPVA</sequence>
<name>A0ABX2TBB9_9PROT</name>